<dbReference type="EMBL" id="GG697365">
    <property type="protein sequence ID" value="EFQ32889.1"/>
    <property type="molecule type" value="Genomic_DNA"/>
</dbReference>
<gene>
    <name evidence="1" type="ORF">GLRG_08033</name>
</gene>
<evidence type="ECO:0000313" key="1">
    <source>
        <dbReference type="EMBL" id="EFQ32889.1"/>
    </source>
</evidence>
<sequence length="74" mass="8460">MRYAFVIGSRDEKVMTGPVFTRGPQQRTRNFAKIDCWWISFAGIRPKDANENIGFGVCGGALTERASELRRERH</sequence>
<keyword evidence="2" id="KW-1185">Reference proteome</keyword>
<dbReference type="Proteomes" id="UP000008782">
    <property type="component" value="Unassembled WGS sequence"/>
</dbReference>
<dbReference type="VEuPathDB" id="FungiDB:GLRG_08033"/>
<reference evidence="2" key="1">
    <citation type="journal article" date="2012" name="Nat. Genet.">
        <title>Lifestyle transitions in plant pathogenic Colletotrichum fungi deciphered by genome and transcriptome analyses.</title>
        <authorList>
            <person name="O'Connell R.J."/>
            <person name="Thon M.R."/>
            <person name="Hacquard S."/>
            <person name="Amyotte S.G."/>
            <person name="Kleemann J."/>
            <person name="Torres M.F."/>
            <person name="Damm U."/>
            <person name="Buiate E.A."/>
            <person name="Epstein L."/>
            <person name="Alkan N."/>
            <person name="Altmueller J."/>
            <person name="Alvarado-Balderrama L."/>
            <person name="Bauser C.A."/>
            <person name="Becker C."/>
            <person name="Birren B.W."/>
            <person name="Chen Z."/>
            <person name="Choi J."/>
            <person name="Crouch J.A."/>
            <person name="Duvick J.P."/>
            <person name="Farman M.A."/>
            <person name="Gan P."/>
            <person name="Heiman D."/>
            <person name="Henrissat B."/>
            <person name="Howard R.J."/>
            <person name="Kabbage M."/>
            <person name="Koch C."/>
            <person name="Kracher B."/>
            <person name="Kubo Y."/>
            <person name="Law A.D."/>
            <person name="Lebrun M.-H."/>
            <person name="Lee Y.-H."/>
            <person name="Miyara I."/>
            <person name="Moore N."/>
            <person name="Neumann U."/>
            <person name="Nordstroem K."/>
            <person name="Panaccione D.G."/>
            <person name="Panstruga R."/>
            <person name="Place M."/>
            <person name="Proctor R.H."/>
            <person name="Prusky D."/>
            <person name="Rech G."/>
            <person name="Reinhardt R."/>
            <person name="Rollins J.A."/>
            <person name="Rounsley S."/>
            <person name="Schardl C.L."/>
            <person name="Schwartz D.C."/>
            <person name="Shenoy N."/>
            <person name="Shirasu K."/>
            <person name="Sikhakolli U.R."/>
            <person name="Stueber K."/>
            <person name="Sukno S.A."/>
            <person name="Sweigard J.A."/>
            <person name="Takano Y."/>
            <person name="Takahara H."/>
            <person name="Trail F."/>
            <person name="van der Does H.C."/>
            <person name="Voll L.M."/>
            <person name="Will I."/>
            <person name="Young S."/>
            <person name="Zeng Q."/>
            <person name="Zhang J."/>
            <person name="Zhou S."/>
            <person name="Dickman M.B."/>
            <person name="Schulze-Lefert P."/>
            <person name="Ver Loren van Themaat E."/>
            <person name="Ma L.-J."/>
            <person name="Vaillancourt L.J."/>
        </authorList>
    </citation>
    <scope>NUCLEOTIDE SEQUENCE [LARGE SCALE GENOMIC DNA]</scope>
    <source>
        <strain evidence="2">M1.001 / M2 / FGSC 10212</strain>
    </source>
</reference>
<protein>
    <submittedName>
        <fullName evidence="1">Uncharacterized protein</fullName>
    </submittedName>
</protein>
<dbReference type="GeneID" id="24413398"/>
<name>E3QPW2_COLGM</name>
<dbReference type="AlphaFoldDB" id="E3QPW2"/>
<dbReference type="RefSeq" id="XP_008096909.1">
    <property type="nucleotide sequence ID" value="XM_008098718.1"/>
</dbReference>
<organism evidence="2">
    <name type="scientific">Colletotrichum graminicola (strain M1.001 / M2 / FGSC 10212)</name>
    <name type="common">Maize anthracnose fungus</name>
    <name type="synonym">Glomerella graminicola</name>
    <dbReference type="NCBI Taxonomy" id="645133"/>
    <lineage>
        <taxon>Eukaryota</taxon>
        <taxon>Fungi</taxon>
        <taxon>Dikarya</taxon>
        <taxon>Ascomycota</taxon>
        <taxon>Pezizomycotina</taxon>
        <taxon>Sordariomycetes</taxon>
        <taxon>Hypocreomycetidae</taxon>
        <taxon>Glomerellales</taxon>
        <taxon>Glomerellaceae</taxon>
        <taxon>Colletotrichum</taxon>
        <taxon>Colletotrichum graminicola species complex</taxon>
    </lineage>
</organism>
<dbReference type="HOGENOM" id="CLU_2687684_0_0_1"/>
<proteinExistence type="predicted"/>
<evidence type="ECO:0000313" key="2">
    <source>
        <dbReference type="Proteomes" id="UP000008782"/>
    </source>
</evidence>
<accession>E3QPW2</accession>